<name>A0ABP1DHI3_9APHY</name>
<reference evidence="2" key="1">
    <citation type="submission" date="2024-04" db="EMBL/GenBank/DDBJ databases">
        <authorList>
            <person name="Shaw F."/>
            <person name="Minotto A."/>
        </authorList>
    </citation>
    <scope>NUCLEOTIDE SEQUENCE [LARGE SCALE GENOMIC DNA]</scope>
</reference>
<evidence type="ECO:0000313" key="2">
    <source>
        <dbReference type="Proteomes" id="UP001497453"/>
    </source>
</evidence>
<evidence type="ECO:0000313" key="1">
    <source>
        <dbReference type="EMBL" id="CAL1706684.1"/>
    </source>
</evidence>
<protein>
    <submittedName>
        <fullName evidence="1">Uncharacterized protein</fullName>
    </submittedName>
</protein>
<keyword evidence="2" id="KW-1185">Reference proteome</keyword>
<organism evidence="1 2">
    <name type="scientific">Somion occarium</name>
    <dbReference type="NCBI Taxonomy" id="3059160"/>
    <lineage>
        <taxon>Eukaryota</taxon>
        <taxon>Fungi</taxon>
        <taxon>Dikarya</taxon>
        <taxon>Basidiomycota</taxon>
        <taxon>Agaricomycotina</taxon>
        <taxon>Agaricomycetes</taxon>
        <taxon>Polyporales</taxon>
        <taxon>Cerrenaceae</taxon>
        <taxon>Somion</taxon>
    </lineage>
</organism>
<proteinExistence type="predicted"/>
<sequence length="71" mass="8050">MFSNVQVDNEVLHGRESAKHFAMLFERERKGWSSVRTSFKETSSNTVVISWTGSTPSHSSIFRLMLGDIMA</sequence>
<dbReference type="Proteomes" id="UP001497453">
    <property type="component" value="Chromosome 4"/>
</dbReference>
<gene>
    <name evidence="1" type="ORF">GFSPODELE1_LOCUS5993</name>
</gene>
<accession>A0ABP1DHI3</accession>
<dbReference type="EMBL" id="OZ037947">
    <property type="protein sequence ID" value="CAL1706684.1"/>
    <property type="molecule type" value="Genomic_DNA"/>
</dbReference>